<dbReference type="FunFam" id="3.40.80.10:FF:000008">
    <property type="entry name" value="N-acetylmuramoyl-L-alanine amidase"/>
    <property type="match status" value="1"/>
</dbReference>
<dbReference type="SUPFAM" id="SSF55846">
    <property type="entry name" value="N-acetylmuramoyl-L-alanine amidase-like"/>
    <property type="match status" value="1"/>
</dbReference>
<protein>
    <submittedName>
        <fullName evidence="4">N-acetylmuramoyl-L-alanine amidase</fullName>
    </submittedName>
</protein>
<comment type="similarity">
    <text evidence="1">Belongs to the N-acetylmuramoyl-L-alanine amidase 2 family.</text>
</comment>
<dbReference type="InterPro" id="IPR015510">
    <property type="entry name" value="PGRP"/>
</dbReference>
<evidence type="ECO:0000313" key="4">
    <source>
        <dbReference type="EMBL" id="GAK37777.1"/>
    </source>
</evidence>
<organism evidence="4 5">
    <name type="scientific">Bacteroides graminisolvens DSM 19988 = JCM 15093</name>
    <dbReference type="NCBI Taxonomy" id="1121097"/>
    <lineage>
        <taxon>Bacteria</taxon>
        <taxon>Pseudomonadati</taxon>
        <taxon>Bacteroidota</taxon>
        <taxon>Bacteroidia</taxon>
        <taxon>Bacteroidales</taxon>
        <taxon>Bacteroidaceae</taxon>
        <taxon>Bacteroides</taxon>
    </lineage>
</organism>
<dbReference type="AlphaFoldDB" id="A0A069D5S9"/>
<dbReference type="SMART" id="SM00701">
    <property type="entry name" value="PGRP"/>
    <property type="match status" value="1"/>
</dbReference>
<dbReference type="InterPro" id="IPR036505">
    <property type="entry name" value="Amidase/PGRP_sf"/>
</dbReference>
<dbReference type="GO" id="GO:0008745">
    <property type="term" value="F:N-acetylmuramoyl-L-alanine amidase activity"/>
    <property type="evidence" value="ECO:0007669"/>
    <property type="project" value="InterPro"/>
</dbReference>
<dbReference type="Gene3D" id="3.40.80.10">
    <property type="entry name" value="Peptidoglycan recognition protein-like"/>
    <property type="match status" value="1"/>
</dbReference>
<dbReference type="CDD" id="cd06583">
    <property type="entry name" value="PGRP"/>
    <property type="match status" value="1"/>
</dbReference>
<comment type="caution">
    <text evidence="4">The sequence shown here is derived from an EMBL/GenBank/DDBJ whole genome shotgun (WGS) entry which is preliminary data.</text>
</comment>
<dbReference type="PANTHER" id="PTHR11022:SF41">
    <property type="entry name" value="PEPTIDOGLYCAN-RECOGNITION PROTEIN LC-RELATED"/>
    <property type="match status" value="1"/>
</dbReference>
<dbReference type="SMART" id="SM00644">
    <property type="entry name" value="Ami_2"/>
    <property type="match status" value="1"/>
</dbReference>
<dbReference type="InterPro" id="IPR002502">
    <property type="entry name" value="Amidase_domain"/>
</dbReference>
<feature type="domain" description="N-acetylmuramoyl-L-alanine amidase" evidence="2">
    <location>
        <begin position="1"/>
        <end position="139"/>
    </location>
</feature>
<dbReference type="InterPro" id="IPR006619">
    <property type="entry name" value="PGRP_domain_met/bac"/>
</dbReference>
<name>A0A069D5S9_9BACE</name>
<dbReference type="eggNOG" id="COG3023">
    <property type="taxonomic scope" value="Bacteria"/>
</dbReference>
<sequence length="157" mass="17859">MFIQNVGGMRHIDLIVIHCSATREDRTYSEHDLATDHRRRGFKGAGYHFYVRKDGKIITTRPLEQVGAHARGYNANSIGICYEGGLDSRGMPKDTRTCHQKHSLRVLVRTLLLDYPLSRVCGHRDLSPDLNHNGEVEPEEWVKQCPCFEGSEVLAKE</sequence>
<dbReference type="PANTHER" id="PTHR11022">
    <property type="entry name" value="PEPTIDOGLYCAN RECOGNITION PROTEIN"/>
    <property type="match status" value="1"/>
</dbReference>
<evidence type="ECO:0000313" key="5">
    <source>
        <dbReference type="Proteomes" id="UP000027601"/>
    </source>
</evidence>
<reference evidence="4 5" key="1">
    <citation type="journal article" date="2015" name="Microbes Environ.">
        <title>Distribution and evolution of nitrogen fixation genes in the phylum bacteroidetes.</title>
        <authorList>
            <person name="Inoue J."/>
            <person name="Oshima K."/>
            <person name="Suda W."/>
            <person name="Sakamoto M."/>
            <person name="Iino T."/>
            <person name="Noda S."/>
            <person name="Hongoh Y."/>
            <person name="Hattori M."/>
            <person name="Ohkuma M."/>
        </authorList>
    </citation>
    <scope>NUCLEOTIDE SEQUENCE [LARGE SCALE GENOMIC DNA]</scope>
    <source>
        <strain evidence="4 5">JCM 15093</strain>
    </source>
</reference>
<feature type="domain" description="Peptidoglycan recognition protein family" evidence="3">
    <location>
        <begin position="7"/>
        <end position="127"/>
    </location>
</feature>
<dbReference type="Proteomes" id="UP000027601">
    <property type="component" value="Unassembled WGS sequence"/>
</dbReference>
<evidence type="ECO:0000259" key="3">
    <source>
        <dbReference type="SMART" id="SM00701"/>
    </source>
</evidence>
<dbReference type="GO" id="GO:0008270">
    <property type="term" value="F:zinc ion binding"/>
    <property type="evidence" value="ECO:0007669"/>
    <property type="project" value="InterPro"/>
</dbReference>
<keyword evidence="5" id="KW-1185">Reference proteome</keyword>
<evidence type="ECO:0000256" key="1">
    <source>
        <dbReference type="ARBA" id="ARBA00007553"/>
    </source>
</evidence>
<accession>A0A069D5S9</accession>
<proteinExistence type="inferred from homology"/>
<dbReference type="GO" id="GO:0009253">
    <property type="term" value="P:peptidoglycan catabolic process"/>
    <property type="evidence" value="ECO:0007669"/>
    <property type="project" value="InterPro"/>
</dbReference>
<dbReference type="Pfam" id="PF01510">
    <property type="entry name" value="Amidase_2"/>
    <property type="match status" value="1"/>
</dbReference>
<dbReference type="PROSITE" id="PS00018">
    <property type="entry name" value="EF_HAND_1"/>
    <property type="match status" value="1"/>
</dbReference>
<gene>
    <name evidence="4" type="ORF">JCM15093_3052</name>
</gene>
<dbReference type="InterPro" id="IPR018247">
    <property type="entry name" value="EF_Hand_1_Ca_BS"/>
</dbReference>
<dbReference type="EMBL" id="BAJS01000028">
    <property type="protein sequence ID" value="GAK37777.1"/>
    <property type="molecule type" value="Genomic_DNA"/>
</dbReference>
<evidence type="ECO:0000259" key="2">
    <source>
        <dbReference type="SMART" id="SM00644"/>
    </source>
</evidence>